<evidence type="ECO:0000256" key="3">
    <source>
        <dbReference type="ARBA" id="ARBA00022737"/>
    </source>
</evidence>
<proteinExistence type="inferred from homology"/>
<dbReference type="SMART" id="SM00454">
    <property type="entry name" value="SAM"/>
    <property type="match status" value="3"/>
</dbReference>
<dbReference type="InterPro" id="IPR029515">
    <property type="entry name" value="Liprin"/>
</dbReference>
<dbReference type="Pfam" id="PF26022">
    <property type="entry name" value="CC_Liprin_beta"/>
    <property type="match status" value="1"/>
</dbReference>
<keyword evidence="10" id="KW-1185">Reference proteome</keyword>
<feature type="region of interest" description="Disordered" evidence="7">
    <location>
        <begin position="350"/>
        <end position="395"/>
    </location>
</feature>
<feature type="domain" description="SAM" evidence="8">
    <location>
        <begin position="519"/>
        <end position="583"/>
    </location>
</feature>
<reference evidence="9 10" key="1">
    <citation type="submission" date="2014-04" db="EMBL/GenBank/DDBJ databases">
        <title>Genome evolution of avian class.</title>
        <authorList>
            <person name="Zhang G."/>
            <person name="Li C."/>
        </authorList>
    </citation>
    <scope>NUCLEOTIDE SEQUENCE [LARGE SCALE GENOMIC DNA]</scope>
    <source>
        <strain evidence="9">BGI_N338</strain>
    </source>
</reference>
<dbReference type="InterPro" id="IPR058914">
    <property type="entry name" value="LIPB1/2_CC"/>
</dbReference>
<feature type="non-terminal residue" evidence="9">
    <location>
        <position position="883"/>
    </location>
</feature>
<feature type="non-terminal residue" evidence="9">
    <location>
        <position position="1"/>
    </location>
</feature>
<keyword evidence="4 6" id="KW-0175">Coiled coil</keyword>
<dbReference type="CDD" id="cd09569">
    <property type="entry name" value="SAM_liprin-beta1_2_repeat3"/>
    <property type="match status" value="1"/>
</dbReference>
<dbReference type="PANTHER" id="PTHR12587:SF16">
    <property type="entry name" value="LIPRIN-BETA-1"/>
    <property type="match status" value="1"/>
</dbReference>
<feature type="region of interest" description="Disordered" evidence="7">
    <location>
        <begin position="411"/>
        <end position="459"/>
    </location>
</feature>
<dbReference type="GO" id="GO:0005829">
    <property type="term" value="C:cytosol"/>
    <property type="evidence" value="ECO:0007669"/>
    <property type="project" value="UniProtKB-ARBA"/>
</dbReference>
<dbReference type="AlphaFoldDB" id="A0A094KGV2"/>
<gene>
    <name evidence="9" type="ORF">N338_05442</name>
</gene>
<organism evidence="9 10">
    <name type="scientific">Podiceps cristatus</name>
    <name type="common">Great crested grebe</name>
    <dbReference type="NCBI Taxonomy" id="345573"/>
    <lineage>
        <taxon>Eukaryota</taxon>
        <taxon>Metazoa</taxon>
        <taxon>Chordata</taxon>
        <taxon>Craniata</taxon>
        <taxon>Vertebrata</taxon>
        <taxon>Euteleostomi</taxon>
        <taxon>Archelosauria</taxon>
        <taxon>Archosauria</taxon>
        <taxon>Dinosauria</taxon>
        <taxon>Saurischia</taxon>
        <taxon>Theropoda</taxon>
        <taxon>Coelurosauria</taxon>
        <taxon>Aves</taxon>
        <taxon>Neognathae</taxon>
        <taxon>Neoaves</taxon>
        <taxon>Mirandornithes</taxon>
        <taxon>Podicipediformes</taxon>
        <taxon>Podicipedidae</taxon>
        <taxon>Podiceps</taxon>
    </lineage>
</organism>
<dbReference type="GO" id="GO:0048786">
    <property type="term" value="C:presynaptic active zone"/>
    <property type="evidence" value="ECO:0007669"/>
    <property type="project" value="TreeGrafter"/>
</dbReference>
<evidence type="ECO:0000256" key="1">
    <source>
        <dbReference type="ARBA" id="ARBA00007547"/>
    </source>
</evidence>
<dbReference type="OrthoDB" id="6516566at2759"/>
<dbReference type="InterPro" id="IPR037619">
    <property type="entry name" value="LIPB1/2_SAM_3rd"/>
</dbReference>
<comment type="function">
    <text evidence="5">May regulate the disassembly of focal adhesions. Did not bind receptor-like tyrosine phosphatases type 2A.</text>
</comment>
<evidence type="ECO:0000256" key="7">
    <source>
        <dbReference type="SAM" id="MobiDB-lite"/>
    </source>
</evidence>
<dbReference type="SUPFAM" id="SSF144266">
    <property type="entry name" value="MPN010-like"/>
    <property type="match status" value="1"/>
</dbReference>
<evidence type="ECO:0000256" key="2">
    <source>
        <dbReference type="ARBA" id="ARBA00022553"/>
    </source>
</evidence>
<name>A0A094KGV2_PODCR</name>
<dbReference type="PROSITE" id="PS50105">
    <property type="entry name" value="SAM_DOMAIN"/>
    <property type="match status" value="2"/>
</dbReference>
<feature type="coiled-coil region" evidence="6">
    <location>
        <begin position="10"/>
        <end position="72"/>
    </location>
</feature>
<evidence type="ECO:0000256" key="4">
    <source>
        <dbReference type="ARBA" id="ARBA00023054"/>
    </source>
</evidence>
<evidence type="ECO:0000313" key="10">
    <source>
        <dbReference type="Proteomes" id="UP000053854"/>
    </source>
</evidence>
<dbReference type="InterPro" id="IPR037618">
    <property type="entry name" value="LIPB1/2_SAM_2nd"/>
</dbReference>
<dbReference type="FunFam" id="1.10.150.50:FF:000007">
    <property type="entry name" value="Liprin-beta-1 isoform 1"/>
    <property type="match status" value="1"/>
</dbReference>
<evidence type="ECO:0000259" key="8">
    <source>
        <dbReference type="PROSITE" id="PS50105"/>
    </source>
</evidence>
<evidence type="ECO:0000256" key="6">
    <source>
        <dbReference type="SAM" id="Coils"/>
    </source>
</evidence>
<dbReference type="Pfam" id="PF07647">
    <property type="entry name" value="SAM_2"/>
    <property type="match status" value="1"/>
</dbReference>
<feature type="coiled-coil region" evidence="6">
    <location>
        <begin position="111"/>
        <end position="219"/>
    </location>
</feature>
<dbReference type="EMBL" id="KL257035">
    <property type="protein sequence ID" value="KFZ57850.1"/>
    <property type="molecule type" value="Genomic_DNA"/>
</dbReference>
<dbReference type="CDD" id="cd09563">
    <property type="entry name" value="SAM_liprin-beta1_2_repeat1"/>
    <property type="match status" value="1"/>
</dbReference>
<dbReference type="InterPro" id="IPR013761">
    <property type="entry name" value="SAM/pointed_sf"/>
</dbReference>
<keyword evidence="2" id="KW-0597">Phosphoprotein</keyword>
<feature type="compositionally biased region" description="Basic and acidic residues" evidence="7">
    <location>
        <begin position="421"/>
        <end position="431"/>
    </location>
</feature>
<dbReference type="FunFam" id="1.10.150.50:FF:000005">
    <property type="entry name" value="Liprin-beta-1 isoform 1"/>
    <property type="match status" value="1"/>
</dbReference>
<dbReference type="SUPFAM" id="SSF47769">
    <property type="entry name" value="SAM/Pointed domain"/>
    <property type="match status" value="3"/>
</dbReference>
<dbReference type="GO" id="GO:0007528">
    <property type="term" value="P:neuromuscular junction development"/>
    <property type="evidence" value="ECO:0007669"/>
    <property type="project" value="TreeGrafter"/>
</dbReference>
<keyword evidence="3" id="KW-0677">Repeat</keyword>
<protein>
    <submittedName>
        <fullName evidence="9">Liprin-beta-1</fullName>
    </submittedName>
</protein>
<evidence type="ECO:0000256" key="5">
    <source>
        <dbReference type="ARBA" id="ARBA00060046"/>
    </source>
</evidence>
<feature type="domain" description="SAM" evidence="8">
    <location>
        <begin position="596"/>
        <end position="654"/>
    </location>
</feature>
<feature type="region of interest" description="Disordered" evidence="7">
    <location>
        <begin position="472"/>
        <end position="506"/>
    </location>
</feature>
<dbReference type="Pfam" id="PF00536">
    <property type="entry name" value="SAM_1"/>
    <property type="match status" value="2"/>
</dbReference>
<dbReference type="CDD" id="cd09566">
    <property type="entry name" value="SAM_liprin-beta1_2_repeat2"/>
    <property type="match status" value="1"/>
</dbReference>
<dbReference type="Gene3D" id="1.10.150.50">
    <property type="entry name" value="Transcription Factor, Ets-1"/>
    <property type="match status" value="3"/>
</dbReference>
<evidence type="ECO:0000313" key="9">
    <source>
        <dbReference type="EMBL" id="KFZ57850.1"/>
    </source>
</evidence>
<dbReference type="FunFam" id="1.10.150.50:FF:000017">
    <property type="entry name" value="Liprin-beta-1 isoform 1"/>
    <property type="match status" value="1"/>
</dbReference>
<sequence>QTNGHISGNGDVYQERLARLENDKESLVLQVSVLTDQVEAQGEKIRDLEFCLEEHREKLNATEEMLQQELLSRTSLETQKLDLMAEISTLKLKLTSVEKDRLDYEDRFRDTEDLIQEINELRLRVGEMDNERLQYEKKLKTTKDELAALKDKLEQKETEVKRLQEKLVCKLKGEGIEILDRDIEVQKMKKAVESLMAANEEKDRKIEELRQSLNRYKKVQDMVILAQGKKGKESDGEDFLNSGSVSTVLLDTPSLTDAEKSPSPTPVTASPIHDEFNVNIHEENSLQIHTSILQISIPSFSSTLKSSETVAEKMKTQPRPDPASEMRYYCFHIFFNCKSDILTSSLQKSSSLSSLRKETSEVVKPPVEGNNFATLPPKSPSHGGTGDEDSFGTRKARSSFGRGFFKIKNNKRTASAPNLAETEKGSADHLDLAGLPPRPKETDSLQMTPPSPDSKKKARGIRKLFGRLKRSQSTTFNPDDMSETEFRRGGTRATAGPRLGWSRDLGQSHNDLDMPFAKWTKEQVCNWLQDQGLGSYISNGKHWILSGQTLLQASQQDLEKELGIKHPLHRKKLQLALQALGSEEENNHGKLDYHWVTRWLDDIGLPQYKTQFDEGKVDGRMLHYMSVDDLLSLKVVSVLHHLSIKRAIQVLRINNFEPNCLRRRPSDENNVTPSEVTQWTNHRVMEWLRSVDLAEYAPNLRGSGVHGGLMVLEPRFNVETMAQLLNIPPNKTLLRRHLATHFNLLIGQEAQQQKREAMESPDYVLLTATAKVKPKKLAFSNFGSLRKKKQDDVEEYVCPMELGRASGSGSKKGFKPGLDIRVYDDDDLDRLEQMEDSEGTVRQIGAFSEGINNLTHMLKEDEMFKDFATRSPSTSITDEDSNV</sequence>
<comment type="similarity">
    <text evidence="1">Belongs to the liprin family. Liprin-beta subfamily.</text>
</comment>
<dbReference type="PANTHER" id="PTHR12587">
    <property type="entry name" value="LAR INTERACTING PROTEIN LIP -RELATED PROTEIN"/>
    <property type="match status" value="1"/>
</dbReference>
<dbReference type="InterPro" id="IPR037617">
    <property type="entry name" value="LIPB1/2_SAM_1"/>
</dbReference>
<accession>A0A094KGV2</accession>
<dbReference type="InterPro" id="IPR001660">
    <property type="entry name" value="SAM"/>
</dbReference>
<dbReference type="Proteomes" id="UP000053854">
    <property type="component" value="Unassembled WGS sequence"/>
</dbReference>